<accession>A0A1Q9CU20</accession>
<dbReference type="EMBL" id="LSRX01000917">
    <property type="protein sequence ID" value="OLP86426.1"/>
    <property type="molecule type" value="Genomic_DNA"/>
</dbReference>
<comment type="caution">
    <text evidence="1">The sequence shown here is derived from an EMBL/GenBank/DDBJ whole genome shotgun (WGS) entry which is preliminary data.</text>
</comment>
<reference evidence="1 2" key="1">
    <citation type="submission" date="2016-02" db="EMBL/GenBank/DDBJ databases">
        <title>Genome analysis of coral dinoflagellate symbionts highlights evolutionary adaptations to a symbiotic lifestyle.</title>
        <authorList>
            <person name="Aranda M."/>
            <person name="Li Y."/>
            <person name="Liew Y.J."/>
            <person name="Baumgarten S."/>
            <person name="Simakov O."/>
            <person name="Wilson M."/>
            <person name="Piel J."/>
            <person name="Ashoor H."/>
            <person name="Bougouffa S."/>
            <person name="Bajic V.B."/>
            <person name="Ryu T."/>
            <person name="Ravasi T."/>
            <person name="Bayer T."/>
            <person name="Micklem G."/>
            <person name="Kim H."/>
            <person name="Bhak J."/>
            <person name="Lajeunesse T.C."/>
            <person name="Voolstra C.R."/>
        </authorList>
    </citation>
    <scope>NUCLEOTIDE SEQUENCE [LARGE SCALE GENOMIC DNA]</scope>
    <source>
        <strain evidence="1 2">CCMP2467</strain>
    </source>
</reference>
<dbReference type="OrthoDB" id="10304507at2759"/>
<protein>
    <submittedName>
        <fullName evidence="1">Uncharacterized protein</fullName>
    </submittedName>
</protein>
<organism evidence="1 2">
    <name type="scientific">Symbiodinium microadriaticum</name>
    <name type="common">Dinoflagellate</name>
    <name type="synonym">Zooxanthella microadriatica</name>
    <dbReference type="NCBI Taxonomy" id="2951"/>
    <lineage>
        <taxon>Eukaryota</taxon>
        <taxon>Sar</taxon>
        <taxon>Alveolata</taxon>
        <taxon>Dinophyceae</taxon>
        <taxon>Suessiales</taxon>
        <taxon>Symbiodiniaceae</taxon>
        <taxon>Symbiodinium</taxon>
    </lineage>
</organism>
<evidence type="ECO:0000313" key="1">
    <source>
        <dbReference type="EMBL" id="OLP86426.1"/>
    </source>
</evidence>
<keyword evidence="2" id="KW-1185">Reference proteome</keyword>
<sequence>MWWIHDEADRCLTLPAWTNRPVELAIMSWVKNKARMGSHAAGAWRQGTTQQQARHDAWLGKPPCDVLLDLDLQTQATHAKNGSHHAEFSITMVPDELRILCRNAWQPLFIRQYVACETHPVTLVVPGCVQMKRRRRREEADAAVEQDVPGVPLHDPAVCGGPKQKHHNEEYKHISLESPGVRMQRYPPPGLPTKNPLKSKTVLDLTWSEAVFLWLFGAPPSRFMKTGRENIADLQDHFEKHAAEKSDAPFEPRSHHRAVEKFFGIKPKASGDDAAADSFNLPTADTVSVSAPILSLFEDLGLHGSTTIFPTFG</sequence>
<name>A0A1Q9CU20_SYMMI</name>
<evidence type="ECO:0000313" key="2">
    <source>
        <dbReference type="Proteomes" id="UP000186817"/>
    </source>
</evidence>
<gene>
    <name evidence="1" type="ORF">AK812_SmicGene32460</name>
</gene>
<dbReference type="Proteomes" id="UP000186817">
    <property type="component" value="Unassembled WGS sequence"/>
</dbReference>
<proteinExistence type="predicted"/>
<dbReference type="AlphaFoldDB" id="A0A1Q9CU20"/>